<keyword evidence="4" id="KW-0804">Transcription</keyword>
<proteinExistence type="inferred from homology"/>
<gene>
    <name evidence="6" type="ORF">ZEAMMB73_Zm00001d008411</name>
</gene>
<evidence type="ECO:0000256" key="2">
    <source>
        <dbReference type="ARBA" id="ARBA00005635"/>
    </source>
</evidence>
<keyword evidence="5" id="KW-0539">Nucleus</keyword>
<comment type="subcellular location">
    <subcellularLocation>
        <location evidence="1">Nucleus</location>
    </subcellularLocation>
</comment>
<comment type="similarity">
    <text evidence="2">Belongs to the Mediator complex subunit 17 family.</text>
</comment>
<evidence type="ECO:0000313" key="6">
    <source>
        <dbReference type="EMBL" id="AQK89767.1"/>
    </source>
</evidence>
<reference evidence="6" key="1">
    <citation type="submission" date="2015-12" db="EMBL/GenBank/DDBJ databases">
        <title>Update maize B73 reference genome by single molecule sequencing technologies.</title>
        <authorList>
            <consortium name="Maize Genome Sequencing Project"/>
            <person name="Ware D."/>
        </authorList>
    </citation>
    <scope>NUCLEOTIDE SEQUENCE</scope>
    <source>
        <tissue evidence="6">Seedling</tissue>
    </source>
</reference>
<name>A0A1D6FCL8_MAIZE</name>
<dbReference type="PANTHER" id="PTHR13114:SF7">
    <property type="entry name" value="MEDIATOR OF RNA POLYMERASE II TRANSCRIPTION SUBUNIT 17"/>
    <property type="match status" value="1"/>
</dbReference>
<dbReference type="EMBL" id="CM000784">
    <property type="protein sequence ID" value="AQK89767.1"/>
    <property type="molecule type" value="Genomic_DNA"/>
</dbReference>
<dbReference type="PANTHER" id="PTHR13114">
    <property type="entry name" value="MEDIATOR OF RNA POLYMERASE II TRANSCRIPTION SUBUNIT 17"/>
    <property type="match status" value="1"/>
</dbReference>
<dbReference type="GO" id="GO:0003712">
    <property type="term" value="F:transcription coregulator activity"/>
    <property type="evidence" value="ECO:0007669"/>
    <property type="project" value="InterPro"/>
</dbReference>
<dbReference type="InterPro" id="IPR019313">
    <property type="entry name" value="Mediator_Med17"/>
</dbReference>
<organism evidence="6">
    <name type="scientific">Zea mays</name>
    <name type="common">Maize</name>
    <dbReference type="NCBI Taxonomy" id="4577"/>
    <lineage>
        <taxon>Eukaryota</taxon>
        <taxon>Viridiplantae</taxon>
        <taxon>Streptophyta</taxon>
        <taxon>Embryophyta</taxon>
        <taxon>Tracheophyta</taxon>
        <taxon>Spermatophyta</taxon>
        <taxon>Magnoliopsida</taxon>
        <taxon>Liliopsida</taxon>
        <taxon>Poales</taxon>
        <taxon>Poaceae</taxon>
        <taxon>PACMAD clade</taxon>
        <taxon>Panicoideae</taxon>
        <taxon>Andropogonodae</taxon>
        <taxon>Andropogoneae</taxon>
        <taxon>Tripsacinae</taxon>
        <taxon>Zea</taxon>
    </lineage>
</organism>
<dbReference type="GO" id="GO:0016592">
    <property type="term" value="C:mediator complex"/>
    <property type="evidence" value="ECO:0007669"/>
    <property type="project" value="InterPro"/>
</dbReference>
<evidence type="ECO:0000256" key="3">
    <source>
        <dbReference type="ARBA" id="ARBA00023015"/>
    </source>
</evidence>
<protein>
    <submittedName>
        <fullName evidence="6">Mediator of RNA polymerase II transcription subunit 17</fullName>
    </submittedName>
</protein>
<evidence type="ECO:0000256" key="5">
    <source>
        <dbReference type="ARBA" id="ARBA00023242"/>
    </source>
</evidence>
<dbReference type="AlphaFoldDB" id="A0A1D6FCL8"/>
<keyword evidence="3" id="KW-0805">Transcription regulation</keyword>
<evidence type="ECO:0000256" key="4">
    <source>
        <dbReference type="ARBA" id="ARBA00023163"/>
    </source>
</evidence>
<dbReference type="GO" id="GO:0006357">
    <property type="term" value="P:regulation of transcription by RNA polymerase II"/>
    <property type="evidence" value="ECO:0007669"/>
    <property type="project" value="InterPro"/>
</dbReference>
<sequence length="147" mass="16468">MEEGNVRVDLDKLPIKRLEAIEETGNEHYPPDTSNEEQRLAAIRRIDFSWVIEKDAKKAKKAAEADTAQQAWPWQGLMESLQQAHQELSVVIDLIGTVEANDAVAVASTTKPKSQPNEILVDMAVSAATKLQRLRVCFVLWLPHVVK</sequence>
<accession>A0A1D6FCL8</accession>
<dbReference type="ExpressionAtlas" id="A0A1D6FCL8">
    <property type="expression patterns" value="baseline and differential"/>
</dbReference>
<evidence type="ECO:0000256" key="1">
    <source>
        <dbReference type="ARBA" id="ARBA00004123"/>
    </source>
</evidence>